<dbReference type="EMBL" id="LR797515">
    <property type="protein sequence ID" value="CAB4222153.1"/>
    <property type="molecule type" value="Genomic_DNA"/>
</dbReference>
<accession>A0A6J5T343</accession>
<reference evidence="3" key="1">
    <citation type="submission" date="2020-05" db="EMBL/GenBank/DDBJ databases">
        <authorList>
            <person name="Chiriac C."/>
            <person name="Salcher M."/>
            <person name="Ghai R."/>
            <person name="Kavagutti S V."/>
        </authorList>
    </citation>
    <scope>NUCLEOTIDE SEQUENCE</scope>
</reference>
<gene>
    <name evidence="3" type="ORF">UFOVP1643_22</name>
    <name evidence="2" type="ORF">UFOVP974_12</name>
</gene>
<feature type="compositionally biased region" description="Basic and acidic residues" evidence="1">
    <location>
        <begin position="17"/>
        <end position="43"/>
    </location>
</feature>
<evidence type="ECO:0000256" key="1">
    <source>
        <dbReference type="SAM" id="MobiDB-lite"/>
    </source>
</evidence>
<evidence type="ECO:0000313" key="3">
    <source>
        <dbReference type="EMBL" id="CAB4222153.1"/>
    </source>
</evidence>
<feature type="region of interest" description="Disordered" evidence="1">
    <location>
        <begin position="17"/>
        <end position="47"/>
    </location>
</feature>
<proteinExistence type="predicted"/>
<dbReference type="EMBL" id="LR796922">
    <property type="protein sequence ID" value="CAB4173823.1"/>
    <property type="molecule type" value="Genomic_DNA"/>
</dbReference>
<name>A0A6J5T343_9CAUD</name>
<protein>
    <submittedName>
        <fullName evidence="3">Uncharacterized protein</fullName>
    </submittedName>
</protein>
<organism evidence="3">
    <name type="scientific">uncultured Caudovirales phage</name>
    <dbReference type="NCBI Taxonomy" id="2100421"/>
    <lineage>
        <taxon>Viruses</taxon>
        <taxon>Duplodnaviria</taxon>
        <taxon>Heunggongvirae</taxon>
        <taxon>Uroviricota</taxon>
        <taxon>Caudoviricetes</taxon>
        <taxon>Peduoviridae</taxon>
        <taxon>Maltschvirus</taxon>
        <taxon>Maltschvirus maltsch</taxon>
    </lineage>
</organism>
<sequence>MKPHLCKAGVQLREQIDDSFPDRDRRSDGWIGDARHQKTKSDHNPLPPTMVCRALDCDADLGGPRNTAAHLANQIRLAAKKDKRIAYVIYNGRIASWILNYKWRKYSGDPHTSHIHISFTAKGDKDGSFFEIPMLGGTK</sequence>
<evidence type="ECO:0000313" key="2">
    <source>
        <dbReference type="EMBL" id="CAB4173823.1"/>
    </source>
</evidence>